<keyword evidence="1" id="KW-1133">Transmembrane helix</keyword>
<dbReference type="STRING" id="1041930.Mtc_0193"/>
<feature type="transmembrane region" description="Helical" evidence="1">
    <location>
        <begin position="162"/>
        <end position="180"/>
    </location>
</feature>
<organism evidence="3 4">
    <name type="scientific">Methanocella conradii (strain DSM 24694 / JCM 17849 / CGMCC 1.5162 / HZ254)</name>
    <dbReference type="NCBI Taxonomy" id="1041930"/>
    <lineage>
        <taxon>Archaea</taxon>
        <taxon>Methanobacteriati</taxon>
        <taxon>Methanobacteriota</taxon>
        <taxon>Stenosarchaea group</taxon>
        <taxon>Methanomicrobia</taxon>
        <taxon>Methanocellales</taxon>
        <taxon>Methanocellaceae</taxon>
        <taxon>Methanocella</taxon>
    </lineage>
</organism>
<feature type="transmembrane region" description="Helical" evidence="1">
    <location>
        <begin position="369"/>
        <end position="390"/>
    </location>
</feature>
<feature type="transmembrane region" description="Helical" evidence="1">
    <location>
        <begin position="215"/>
        <end position="243"/>
    </location>
</feature>
<feature type="transmembrane region" description="Helical" evidence="1">
    <location>
        <begin position="97"/>
        <end position="118"/>
    </location>
</feature>
<evidence type="ECO:0000259" key="2">
    <source>
        <dbReference type="Pfam" id="PF13231"/>
    </source>
</evidence>
<feature type="transmembrane region" description="Helical" evidence="1">
    <location>
        <begin position="311"/>
        <end position="328"/>
    </location>
</feature>
<dbReference type="OrthoDB" id="145466at2157"/>
<evidence type="ECO:0000256" key="1">
    <source>
        <dbReference type="SAM" id="Phobius"/>
    </source>
</evidence>
<dbReference type="GeneID" id="11970954"/>
<dbReference type="AlphaFoldDB" id="H8I8B1"/>
<keyword evidence="4" id="KW-1185">Reference proteome</keyword>
<dbReference type="Pfam" id="PF13231">
    <property type="entry name" value="PMT_2"/>
    <property type="match status" value="1"/>
</dbReference>
<evidence type="ECO:0000313" key="4">
    <source>
        <dbReference type="Proteomes" id="UP000005233"/>
    </source>
</evidence>
<feature type="domain" description="Glycosyltransferase RgtA/B/C/D-like" evidence="2">
    <location>
        <begin position="142"/>
        <end position="270"/>
    </location>
</feature>
<protein>
    <submittedName>
        <fullName evidence="3">Membrane protein, required for N-linked glycosylation</fullName>
    </submittedName>
</protein>
<name>H8I8B1_METCZ</name>
<feature type="transmembrane region" description="Helical" evidence="1">
    <location>
        <begin position="186"/>
        <end position="203"/>
    </location>
</feature>
<evidence type="ECO:0000313" key="3">
    <source>
        <dbReference type="EMBL" id="AFC98964.1"/>
    </source>
</evidence>
<dbReference type="eggNOG" id="arCOG03980">
    <property type="taxonomic scope" value="Archaea"/>
</dbReference>
<dbReference type="RefSeq" id="WP_014404803.1">
    <property type="nucleotide sequence ID" value="NC_017034.1"/>
</dbReference>
<feature type="transmembrane region" description="Helical" evidence="1">
    <location>
        <begin position="340"/>
        <end position="357"/>
    </location>
</feature>
<keyword evidence="1" id="KW-0472">Membrane</keyword>
<proteinExistence type="predicted"/>
<keyword evidence="1" id="KW-0812">Transmembrane</keyword>
<feature type="transmembrane region" description="Helical" evidence="1">
    <location>
        <begin position="255"/>
        <end position="275"/>
    </location>
</feature>
<feature type="transmembrane region" description="Helical" evidence="1">
    <location>
        <begin position="21"/>
        <end position="41"/>
    </location>
</feature>
<feature type="transmembrane region" description="Helical" evidence="1">
    <location>
        <begin position="47"/>
        <end position="68"/>
    </location>
</feature>
<feature type="transmembrane region" description="Helical" evidence="1">
    <location>
        <begin position="402"/>
        <end position="422"/>
    </location>
</feature>
<dbReference type="KEGG" id="mez:Mtc_0193"/>
<dbReference type="HOGENOM" id="CLU_044809_0_0_2"/>
<feature type="transmembrane region" description="Helical" evidence="1">
    <location>
        <begin position="138"/>
        <end position="155"/>
    </location>
</feature>
<sequence>MSQALGMPLLKKAIALIRKHEALVVFVALFVVYLSNCTYYLSSTDTIPAILLPFNILDGRGLFLDGFYNDYYKDTTNWWGNYYFTFTRGHVLSMYPIVVPLLVLPLYVLPFIFIKLAGIPIDMHDHVFFLTVYGMEKLSAGVIAALSGVFMYMLLRELFGRKVSLAGTLFFALGTSTWTIGSQGLWQHGASELLLLAALLVLVRNVKSRKQLNFVLLGVLTALLVFNRPTNALLAIPLILYALSDFFVAKRLDGVVAYVASAAAVSLPFLAYNLYYFGGMFGAYSGFGYAFGAGDVSTRLAGLLVSPSRGLLIYTPAVLLAIPGYSLVKNLKPPALRNVFYVYGFSVVATMLIYSLYECWWGGGCYGPRFFTDMMPIMAIFVTFSIDWALKLKGSGRMMALAAIAVLIVASIAVQAIGAYLYPVYGFQWGHGQTITVEDQSKLWDWSDTQIGESLNGIFNRSAGYKYIIENGNVKVVPAG</sequence>
<reference evidence="3 4" key="1">
    <citation type="journal article" date="2012" name="J. Bacteriol.">
        <title>Complete genome sequence of a thermophilic methanogen, Methanocella conradii HZ254, isolated from Chinese rice field soil.</title>
        <authorList>
            <person name="Lu Z."/>
            <person name="Lu Y."/>
        </authorList>
    </citation>
    <scope>NUCLEOTIDE SEQUENCE [LARGE SCALE GENOMIC DNA]</scope>
    <source>
        <strain evidence="4">DSM 24694 / JCM 17849 / CGMCC 1.5162 / HZ254</strain>
    </source>
</reference>
<gene>
    <name evidence="3" type="ordered locus">Mtc_0193</name>
</gene>
<dbReference type="InterPro" id="IPR038731">
    <property type="entry name" value="RgtA/B/C-like"/>
</dbReference>
<dbReference type="Proteomes" id="UP000005233">
    <property type="component" value="Chromosome"/>
</dbReference>
<accession>H8I8B1</accession>
<dbReference type="EMBL" id="CP003243">
    <property type="protein sequence ID" value="AFC98964.1"/>
    <property type="molecule type" value="Genomic_DNA"/>
</dbReference>